<dbReference type="STRING" id="235985.SAMN05414137_116111"/>
<accession>A0A1H7UR90</accession>
<proteinExistence type="predicted"/>
<organism evidence="1 2">
    <name type="scientific">Streptacidiphilus jiangxiensis</name>
    <dbReference type="NCBI Taxonomy" id="235985"/>
    <lineage>
        <taxon>Bacteria</taxon>
        <taxon>Bacillati</taxon>
        <taxon>Actinomycetota</taxon>
        <taxon>Actinomycetes</taxon>
        <taxon>Kitasatosporales</taxon>
        <taxon>Streptomycetaceae</taxon>
        <taxon>Streptacidiphilus</taxon>
    </lineage>
</organism>
<dbReference type="AlphaFoldDB" id="A0A1H7UR90"/>
<dbReference type="EMBL" id="FOAZ01000016">
    <property type="protein sequence ID" value="SEL99334.1"/>
    <property type="molecule type" value="Genomic_DNA"/>
</dbReference>
<evidence type="ECO:0000313" key="1">
    <source>
        <dbReference type="EMBL" id="SEL99334.1"/>
    </source>
</evidence>
<keyword evidence="2" id="KW-1185">Reference proteome</keyword>
<protein>
    <submittedName>
        <fullName evidence="1">Uncharacterized protein</fullName>
    </submittedName>
</protein>
<reference evidence="2" key="1">
    <citation type="submission" date="2016-10" db="EMBL/GenBank/DDBJ databases">
        <authorList>
            <person name="Varghese N."/>
        </authorList>
    </citation>
    <scope>NUCLEOTIDE SEQUENCE [LARGE SCALE GENOMIC DNA]</scope>
    <source>
        <strain evidence="2">DSM 45096 / BCRC 16803 / CGMCC 4.1857 / CIP 109030 / JCM 12277 / KCTC 19219 / NBRC 100920 / 33214</strain>
    </source>
</reference>
<dbReference type="Proteomes" id="UP000183015">
    <property type="component" value="Unassembled WGS sequence"/>
</dbReference>
<gene>
    <name evidence="1" type="ORF">SAMN05414137_116111</name>
</gene>
<evidence type="ECO:0000313" key="2">
    <source>
        <dbReference type="Proteomes" id="UP000183015"/>
    </source>
</evidence>
<name>A0A1H7UR90_STRJI</name>
<sequence length="39" mass="4129">MAFGVRQDDAAWIHPTCQVAFSVAANPSLPGSVMRARLG</sequence>